<evidence type="ECO:0000256" key="6">
    <source>
        <dbReference type="ARBA" id="ARBA00022989"/>
    </source>
</evidence>
<dbReference type="PANTHER" id="PTHR30472:SF25">
    <property type="entry name" value="ABC TRANSPORTER PERMEASE PROTEIN MJ0876-RELATED"/>
    <property type="match status" value="1"/>
</dbReference>
<evidence type="ECO:0000313" key="10">
    <source>
        <dbReference type="Proteomes" id="UP000077177"/>
    </source>
</evidence>
<dbReference type="InterPro" id="IPR000522">
    <property type="entry name" value="ABC_transptr_permease_BtuC"/>
</dbReference>
<keyword evidence="5 8" id="KW-0812">Transmembrane</keyword>
<comment type="similarity">
    <text evidence="2">Belongs to the binding-protein-dependent transport system permease family. FecCD subfamily.</text>
</comment>
<evidence type="ECO:0000256" key="7">
    <source>
        <dbReference type="ARBA" id="ARBA00023136"/>
    </source>
</evidence>
<dbReference type="GO" id="GO:0005886">
    <property type="term" value="C:plasma membrane"/>
    <property type="evidence" value="ECO:0007669"/>
    <property type="project" value="UniProtKB-SubCell"/>
</dbReference>
<dbReference type="GO" id="GO:0033214">
    <property type="term" value="P:siderophore-iron import into cell"/>
    <property type="evidence" value="ECO:0007669"/>
    <property type="project" value="TreeGrafter"/>
</dbReference>
<organism evidence="9 10">
    <name type="scientific">Flavisolibacter tropicus</name>
    <dbReference type="NCBI Taxonomy" id="1492898"/>
    <lineage>
        <taxon>Bacteria</taxon>
        <taxon>Pseudomonadati</taxon>
        <taxon>Bacteroidota</taxon>
        <taxon>Chitinophagia</taxon>
        <taxon>Chitinophagales</taxon>
        <taxon>Chitinophagaceae</taxon>
        <taxon>Flavisolibacter</taxon>
    </lineage>
</organism>
<gene>
    <name evidence="9" type="ORF">SY85_00375</name>
</gene>
<keyword evidence="10" id="KW-1185">Reference proteome</keyword>
<name>A0A172TQ59_9BACT</name>
<feature type="transmembrane region" description="Helical" evidence="8">
    <location>
        <begin position="291"/>
        <end position="310"/>
    </location>
</feature>
<dbReference type="RefSeq" id="WP_066401245.1">
    <property type="nucleotide sequence ID" value="NZ_CP011390.1"/>
</dbReference>
<keyword evidence="7 8" id="KW-0472">Membrane</keyword>
<feature type="transmembrane region" description="Helical" evidence="8">
    <location>
        <begin position="102"/>
        <end position="125"/>
    </location>
</feature>
<feature type="transmembrane region" description="Helical" evidence="8">
    <location>
        <begin position="322"/>
        <end position="344"/>
    </location>
</feature>
<dbReference type="OrthoDB" id="9811721at2"/>
<evidence type="ECO:0000256" key="5">
    <source>
        <dbReference type="ARBA" id="ARBA00022692"/>
    </source>
</evidence>
<sequence length="354" mass="37460">MRTLSFRFYYIVFTVILLLLLFLSVRVGAVSITYEKIVAFIADGFGYQTSVPVNKIEQALFFQIRLPRVLLCAFVGASLAVSGALMQALFRNPIVEPGLIGTSAGAALGAAFVFVMGKSIAGVYADVLGPFLLPVFAFIGGLAATLAVYKLSSIFGKVNVSTMILAGIAVNAMAAGGTGFLSYVARDPQARSITFWNLGTLSGSNWNSVWLVGCSTVFGIIICLRYTRGLNALLLGDDAAGNLGINTSRLKSRVLLLNTFMISLATAMVGVIAFVGLIVPHILRMLKSSDNRFLVIGSALLGAIVLNLADMVARSIVAPSEFPIGIITAFIGAPIFLSILIGSYKQQQGGGFYA</sequence>
<reference evidence="10" key="1">
    <citation type="submission" date="2015-01" db="EMBL/GenBank/DDBJ databases">
        <title>Flavisolibacter sp./LCS9/ whole genome sequencing.</title>
        <authorList>
            <person name="Kim M.K."/>
            <person name="Srinivasan S."/>
            <person name="Lee J.-J."/>
        </authorList>
    </citation>
    <scope>NUCLEOTIDE SEQUENCE [LARGE SCALE GENOMIC DNA]</scope>
    <source>
        <strain evidence="10">LCS9</strain>
    </source>
</reference>
<dbReference type="PATRIC" id="fig|1492898.3.peg.83"/>
<feature type="transmembrane region" description="Helical" evidence="8">
    <location>
        <begin position="255"/>
        <end position="279"/>
    </location>
</feature>
<accession>A0A172TQ59</accession>
<reference evidence="9 10" key="2">
    <citation type="journal article" date="2016" name="Int. J. Syst. Evol. Microbiol.">
        <title>Flavisolibacter tropicus sp. nov., isolated from tropical soil.</title>
        <authorList>
            <person name="Lee J.J."/>
            <person name="Kang M.S."/>
            <person name="Kim G.S."/>
            <person name="Lee C.S."/>
            <person name="Lim S."/>
            <person name="Lee J."/>
            <person name="Roh S.H."/>
            <person name="Kang H."/>
            <person name="Ha J.M."/>
            <person name="Bae S."/>
            <person name="Jung H.Y."/>
            <person name="Kim M.K."/>
        </authorList>
    </citation>
    <scope>NUCLEOTIDE SEQUENCE [LARGE SCALE GENOMIC DNA]</scope>
    <source>
        <strain evidence="9 10">LCS9</strain>
    </source>
</reference>
<evidence type="ECO:0000256" key="1">
    <source>
        <dbReference type="ARBA" id="ARBA00004651"/>
    </source>
</evidence>
<feature type="transmembrane region" description="Helical" evidence="8">
    <location>
        <begin position="131"/>
        <end position="151"/>
    </location>
</feature>
<dbReference type="PANTHER" id="PTHR30472">
    <property type="entry name" value="FERRIC ENTEROBACTIN TRANSPORT SYSTEM PERMEASE PROTEIN"/>
    <property type="match status" value="1"/>
</dbReference>
<comment type="subcellular location">
    <subcellularLocation>
        <location evidence="1">Cell membrane</location>
        <topology evidence="1">Multi-pass membrane protein</topology>
    </subcellularLocation>
</comment>
<dbReference type="STRING" id="1492898.SY85_00375"/>
<dbReference type="FunFam" id="1.10.3470.10:FF:000001">
    <property type="entry name" value="Vitamin B12 ABC transporter permease BtuC"/>
    <property type="match status" value="1"/>
</dbReference>
<evidence type="ECO:0000313" key="9">
    <source>
        <dbReference type="EMBL" id="ANE49185.1"/>
    </source>
</evidence>
<dbReference type="Gene3D" id="1.10.3470.10">
    <property type="entry name" value="ABC transporter involved in vitamin B12 uptake, BtuC"/>
    <property type="match status" value="1"/>
</dbReference>
<keyword evidence="3" id="KW-0813">Transport</keyword>
<dbReference type="GO" id="GO:0022857">
    <property type="term" value="F:transmembrane transporter activity"/>
    <property type="evidence" value="ECO:0007669"/>
    <property type="project" value="InterPro"/>
</dbReference>
<proteinExistence type="inferred from homology"/>
<dbReference type="AlphaFoldDB" id="A0A172TQ59"/>
<keyword evidence="6 8" id="KW-1133">Transmembrane helix</keyword>
<dbReference type="KEGG" id="fla:SY85_00375"/>
<feature type="transmembrane region" description="Helical" evidence="8">
    <location>
        <begin position="205"/>
        <end position="224"/>
    </location>
</feature>
<dbReference type="CDD" id="cd06550">
    <property type="entry name" value="TM_ABC_iron-siderophores_like"/>
    <property type="match status" value="1"/>
</dbReference>
<evidence type="ECO:0000256" key="4">
    <source>
        <dbReference type="ARBA" id="ARBA00022475"/>
    </source>
</evidence>
<dbReference type="Proteomes" id="UP000077177">
    <property type="component" value="Chromosome"/>
</dbReference>
<dbReference type="SUPFAM" id="SSF81345">
    <property type="entry name" value="ABC transporter involved in vitamin B12 uptake, BtuC"/>
    <property type="match status" value="1"/>
</dbReference>
<dbReference type="Pfam" id="PF01032">
    <property type="entry name" value="FecCD"/>
    <property type="match status" value="1"/>
</dbReference>
<keyword evidence="4" id="KW-1003">Cell membrane</keyword>
<protein>
    <submittedName>
        <fullName evidence="9">ABC transporter permease</fullName>
    </submittedName>
</protein>
<evidence type="ECO:0000256" key="2">
    <source>
        <dbReference type="ARBA" id="ARBA00007935"/>
    </source>
</evidence>
<dbReference type="EMBL" id="CP011390">
    <property type="protein sequence ID" value="ANE49185.1"/>
    <property type="molecule type" value="Genomic_DNA"/>
</dbReference>
<dbReference type="InterPro" id="IPR037294">
    <property type="entry name" value="ABC_BtuC-like"/>
</dbReference>
<evidence type="ECO:0000256" key="3">
    <source>
        <dbReference type="ARBA" id="ARBA00022448"/>
    </source>
</evidence>
<evidence type="ECO:0000256" key="8">
    <source>
        <dbReference type="SAM" id="Phobius"/>
    </source>
</evidence>
<feature type="transmembrane region" description="Helical" evidence="8">
    <location>
        <begin position="163"/>
        <end position="185"/>
    </location>
</feature>
<feature type="transmembrane region" description="Helical" evidence="8">
    <location>
        <begin position="68"/>
        <end position="90"/>
    </location>
</feature>